<keyword evidence="5" id="KW-0233">DNA recombination</keyword>
<dbReference type="InterPro" id="IPR004107">
    <property type="entry name" value="Integrase_SAM-like_N"/>
</dbReference>
<comment type="similarity">
    <text evidence="2">Belongs to the 'phage' integrase family.</text>
</comment>
<dbReference type="Gene3D" id="1.10.443.10">
    <property type="entry name" value="Intergrase catalytic core"/>
    <property type="match status" value="1"/>
</dbReference>
<dbReference type="PANTHER" id="PTHR30349:SF64">
    <property type="entry name" value="PROPHAGE INTEGRASE INTD-RELATED"/>
    <property type="match status" value="1"/>
</dbReference>
<name>A0ABT4D268_9CLOT</name>
<dbReference type="Gene3D" id="1.10.150.130">
    <property type="match status" value="1"/>
</dbReference>
<dbReference type="InterPro" id="IPR050090">
    <property type="entry name" value="Tyrosine_recombinase_XerCD"/>
</dbReference>
<dbReference type="RefSeq" id="WP_268041661.1">
    <property type="nucleotide sequence ID" value="NZ_JAPQER010000006.1"/>
</dbReference>
<dbReference type="InterPro" id="IPR028259">
    <property type="entry name" value="AP2-like_int_N"/>
</dbReference>
<dbReference type="EMBL" id="JAPQER010000006">
    <property type="protein sequence ID" value="MCY6485341.1"/>
    <property type="molecule type" value="Genomic_DNA"/>
</dbReference>
<evidence type="ECO:0000313" key="8">
    <source>
        <dbReference type="Proteomes" id="UP001078443"/>
    </source>
</evidence>
<dbReference type="InterPro" id="IPR011010">
    <property type="entry name" value="DNA_brk_join_enz"/>
</dbReference>
<dbReference type="PANTHER" id="PTHR30349">
    <property type="entry name" value="PHAGE INTEGRASE-RELATED"/>
    <property type="match status" value="1"/>
</dbReference>
<organism evidence="7 8">
    <name type="scientific">Clostridium aestuarii</name>
    <dbReference type="NCBI Taxonomy" id="338193"/>
    <lineage>
        <taxon>Bacteria</taxon>
        <taxon>Bacillati</taxon>
        <taxon>Bacillota</taxon>
        <taxon>Clostridia</taxon>
        <taxon>Eubacteriales</taxon>
        <taxon>Clostridiaceae</taxon>
        <taxon>Clostridium</taxon>
    </lineage>
</organism>
<dbReference type="InterPro" id="IPR013762">
    <property type="entry name" value="Integrase-like_cat_sf"/>
</dbReference>
<feature type="domain" description="Tyr recombinase" evidence="6">
    <location>
        <begin position="167"/>
        <end position="368"/>
    </location>
</feature>
<evidence type="ECO:0000256" key="3">
    <source>
        <dbReference type="ARBA" id="ARBA00022908"/>
    </source>
</evidence>
<evidence type="ECO:0000256" key="1">
    <source>
        <dbReference type="ARBA" id="ARBA00003283"/>
    </source>
</evidence>
<dbReference type="Pfam" id="PF00589">
    <property type="entry name" value="Phage_integrase"/>
    <property type="match status" value="1"/>
</dbReference>
<dbReference type="Proteomes" id="UP001078443">
    <property type="component" value="Unassembled WGS sequence"/>
</dbReference>
<evidence type="ECO:0000259" key="6">
    <source>
        <dbReference type="PROSITE" id="PS51898"/>
    </source>
</evidence>
<protein>
    <submittedName>
        <fullName evidence="7">Site-specific integrase</fullName>
    </submittedName>
</protein>
<reference evidence="7" key="1">
    <citation type="submission" date="2022-12" db="EMBL/GenBank/DDBJ databases">
        <authorList>
            <person name="Wang J."/>
        </authorList>
    </citation>
    <scope>NUCLEOTIDE SEQUENCE</scope>
    <source>
        <strain evidence="7">HY-45-18</strain>
    </source>
</reference>
<sequence>MRGHVRKRGKTYSFVVDIGRDENNKRKQKWYSGYKTKKEAEKALNDTLNKIEKGEYFISENISLKNYLRKWLEDYVELTLSTKTIKSYKEMIDWYIIPNIGNIPLNKLKPLNIQNFYKKCINEFNLSGTTTLYCHRILHKALKQAVLWQMLNSNPADAVEKPKKSKKQLQVLNTNHVEKLLNRLKETTLYMPVLLALTTGLRRGEICGLKWSDIDLENKTLYVKEQLQSNNGILELVPTKTAGSKRKIILLDFTLPILKQHRKHQLQNKLLLGNEYTDNNFVICQTNGNPYNPDYITGNFARHISKLSKELNIPKIRFHDLRHTHATLLLKQGINPKVVSERLGHSQVSLTLDTYSHVLPDMQKEAAEKLNDLLAK</sequence>
<comment type="function">
    <text evidence="1">Site-specific tyrosine recombinase, which acts by catalyzing the cutting and rejoining of the recombining DNA molecules.</text>
</comment>
<evidence type="ECO:0000256" key="2">
    <source>
        <dbReference type="ARBA" id="ARBA00008857"/>
    </source>
</evidence>
<proteinExistence type="inferred from homology"/>
<dbReference type="SUPFAM" id="SSF56349">
    <property type="entry name" value="DNA breaking-rejoining enzymes"/>
    <property type="match status" value="1"/>
</dbReference>
<dbReference type="InterPro" id="IPR002104">
    <property type="entry name" value="Integrase_catalytic"/>
</dbReference>
<keyword evidence="4" id="KW-0238">DNA-binding</keyword>
<comment type="caution">
    <text evidence="7">The sequence shown here is derived from an EMBL/GenBank/DDBJ whole genome shotgun (WGS) entry which is preliminary data.</text>
</comment>
<dbReference type="PROSITE" id="PS51898">
    <property type="entry name" value="TYR_RECOMBINASE"/>
    <property type="match status" value="1"/>
</dbReference>
<dbReference type="Pfam" id="PF14657">
    <property type="entry name" value="Arm-DNA-bind_4"/>
    <property type="match status" value="1"/>
</dbReference>
<accession>A0ABT4D268</accession>
<gene>
    <name evidence="7" type="ORF">OW763_13465</name>
</gene>
<evidence type="ECO:0000256" key="5">
    <source>
        <dbReference type="ARBA" id="ARBA00023172"/>
    </source>
</evidence>
<keyword evidence="8" id="KW-1185">Reference proteome</keyword>
<evidence type="ECO:0000313" key="7">
    <source>
        <dbReference type="EMBL" id="MCY6485341.1"/>
    </source>
</evidence>
<dbReference type="InterPro" id="IPR010998">
    <property type="entry name" value="Integrase_recombinase_N"/>
</dbReference>
<keyword evidence="3" id="KW-0229">DNA integration</keyword>
<dbReference type="CDD" id="cd01189">
    <property type="entry name" value="INT_ICEBs1_C_like"/>
    <property type="match status" value="1"/>
</dbReference>
<dbReference type="Pfam" id="PF14659">
    <property type="entry name" value="Phage_int_SAM_3"/>
    <property type="match status" value="1"/>
</dbReference>
<evidence type="ECO:0000256" key="4">
    <source>
        <dbReference type="ARBA" id="ARBA00023125"/>
    </source>
</evidence>